<dbReference type="Proteomes" id="UP000828941">
    <property type="component" value="Chromosome 3"/>
</dbReference>
<dbReference type="EMBL" id="CM039428">
    <property type="protein sequence ID" value="KAI4351776.1"/>
    <property type="molecule type" value="Genomic_DNA"/>
</dbReference>
<comment type="caution">
    <text evidence="1">The sequence shown here is derived from an EMBL/GenBank/DDBJ whole genome shotgun (WGS) entry which is preliminary data.</text>
</comment>
<organism evidence="1 2">
    <name type="scientific">Bauhinia variegata</name>
    <name type="common">Purple orchid tree</name>
    <name type="synonym">Phanera variegata</name>
    <dbReference type="NCBI Taxonomy" id="167791"/>
    <lineage>
        <taxon>Eukaryota</taxon>
        <taxon>Viridiplantae</taxon>
        <taxon>Streptophyta</taxon>
        <taxon>Embryophyta</taxon>
        <taxon>Tracheophyta</taxon>
        <taxon>Spermatophyta</taxon>
        <taxon>Magnoliopsida</taxon>
        <taxon>eudicotyledons</taxon>
        <taxon>Gunneridae</taxon>
        <taxon>Pentapetalae</taxon>
        <taxon>rosids</taxon>
        <taxon>fabids</taxon>
        <taxon>Fabales</taxon>
        <taxon>Fabaceae</taxon>
        <taxon>Cercidoideae</taxon>
        <taxon>Cercideae</taxon>
        <taxon>Bauhiniinae</taxon>
        <taxon>Bauhinia</taxon>
    </lineage>
</organism>
<evidence type="ECO:0000313" key="1">
    <source>
        <dbReference type="EMBL" id="KAI4351776.1"/>
    </source>
</evidence>
<reference evidence="1 2" key="1">
    <citation type="journal article" date="2022" name="DNA Res.">
        <title>Chromosomal-level genome assembly of the orchid tree Bauhinia variegata (Leguminosae; Cercidoideae) supports the allotetraploid origin hypothesis of Bauhinia.</title>
        <authorList>
            <person name="Zhong Y."/>
            <person name="Chen Y."/>
            <person name="Zheng D."/>
            <person name="Pang J."/>
            <person name="Liu Y."/>
            <person name="Luo S."/>
            <person name="Meng S."/>
            <person name="Qian L."/>
            <person name="Wei D."/>
            <person name="Dai S."/>
            <person name="Zhou R."/>
        </authorList>
    </citation>
    <scope>NUCLEOTIDE SEQUENCE [LARGE SCALE GENOMIC DNA]</scope>
    <source>
        <strain evidence="1">BV-YZ2020</strain>
    </source>
</reference>
<sequence>MIQSKQSHSTLIIWLLLLLVPWSFHGAHAQPATKAGSPKGSDNSVIVVFAVYAFLFMGFFVVFVCHCFAIQVAGENPITVSSSCQGIAPEVLDTFPVHVYSTIKDQKIGKGALECAVCLSEFKEYETLRLLPICNHVFHSDCIDAWLASHITCPVCRTKLRPDCEEVAVIIPPE</sequence>
<accession>A0ACB9PTF0</accession>
<name>A0ACB9PTF0_BAUVA</name>
<keyword evidence="2" id="KW-1185">Reference proteome</keyword>
<evidence type="ECO:0000313" key="2">
    <source>
        <dbReference type="Proteomes" id="UP000828941"/>
    </source>
</evidence>
<gene>
    <name evidence="1" type="ORF">L6164_006096</name>
</gene>
<protein>
    <submittedName>
        <fullName evidence="1">Uncharacterized protein</fullName>
    </submittedName>
</protein>
<proteinExistence type="predicted"/>